<keyword evidence="10" id="KW-1185">Reference proteome</keyword>
<dbReference type="Pfam" id="PF00230">
    <property type="entry name" value="MIP"/>
    <property type="match status" value="1"/>
</dbReference>
<comment type="similarity">
    <text evidence="2 7">Belongs to the MIP/aquaporin (TC 1.A.8) family.</text>
</comment>
<keyword evidence="6 8" id="KW-0472">Membrane</keyword>
<feature type="transmembrane region" description="Helical" evidence="8">
    <location>
        <begin position="41"/>
        <end position="66"/>
    </location>
</feature>
<reference evidence="9" key="2">
    <citation type="submission" date="2022-10" db="EMBL/GenBank/DDBJ databases">
        <authorList>
            <consortium name="ENA_rothamsted_submissions"/>
            <consortium name="culmorum"/>
            <person name="King R."/>
        </authorList>
    </citation>
    <scope>NUCLEOTIDE SEQUENCE</scope>
</reference>
<dbReference type="InterPro" id="IPR022357">
    <property type="entry name" value="MIP_CS"/>
</dbReference>
<evidence type="ECO:0000256" key="8">
    <source>
        <dbReference type="SAM" id="Phobius"/>
    </source>
</evidence>
<dbReference type="GO" id="GO:0015267">
    <property type="term" value="F:channel activity"/>
    <property type="evidence" value="ECO:0007669"/>
    <property type="project" value="InterPro"/>
</dbReference>
<dbReference type="OrthoDB" id="3222at2759"/>
<proteinExistence type="inferred from homology"/>
<dbReference type="EMBL" id="OU895878">
    <property type="protein sequence ID" value="CAG9804921.1"/>
    <property type="molecule type" value="Genomic_DNA"/>
</dbReference>
<evidence type="ECO:0000256" key="7">
    <source>
        <dbReference type="RuleBase" id="RU000477"/>
    </source>
</evidence>
<feature type="transmembrane region" description="Helical" evidence="8">
    <location>
        <begin position="87"/>
        <end position="109"/>
    </location>
</feature>
<protein>
    <recommendedName>
        <fullName evidence="11">Aquaporin</fullName>
    </recommendedName>
</protein>
<reference evidence="9" key="1">
    <citation type="submission" date="2022-01" db="EMBL/GenBank/DDBJ databases">
        <authorList>
            <person name="King R."/>
        </authorList>
    </citation>
    <scope>NUCLEOTIDE SEQUENCE</scope>
</reference>
<evidence type="ECO:0008006" key="11">
    <source>
        <dbReference type="Google" id="ProtNLM"/>
    </source>
</evidence>
<dbReference type="PRINTS" id="PR00783">
    <property type="entry name" value="MINTRINSICP"/>
</dbReference>
<dbReference type="SUPFAM" id="SSF81338">
    <property type="entry name" value="Aquaporin-like"/>
    <property type="match status" value="1"/>
</dbReference>
<dbReference type="InterPro" id="IPR034294">
    <property type="entry name" value="Aquaporin_transptr"/>
</dbReference>
<dbReference type="NCBIfam" id="TIGR00861">
    <property type="entry name" value="MIP"/>
    <property type="match status" value="1"/>
</dbReference>
<comment type="subcellular location">
    <subcellularLocation>
        <location evidence="1">Membrane</location>
        <topology evidence="1">Multi-pass membrane protein</topology>
    </subcellularLocation>
</comment>
<evidence type="ECO:0000256" key="4">
    <source>
        <dbReference type="ARBA" id="ARBA00022692"/>
    </source>
</evidence>
<organism evidence="9 10">
    <name type="scientific">Chironomus riparius</name>
    <dbReference type="NCBI Taxonomy" id="315576"/>
    <lineage>
        <taxon>Eukaryota</taxon>
        <taxon>Metazoa</taxon>
        <taxon>Ecdysozoa</taxon>
        <taxon>Arthropoda</taxon>
        <taxon>Hexapoda</taxon>
        <taxon>Insecta</taxon>
        <taxon>Pterygota</taxon>
        <taxon>Neoptera</taxon>
        <taxon>Endopterygota</taxon>
        <taxon>Diptera</taxon>
        <taxon>Nematocera</taxon>
        <taxon>Chironomoidea</taxon>
        <taxon>Chironomidae</taxon>
        <taxon>Chironominae</taxon>
        <taxon>Chironomus</taxon>
    </lineage>
</organism>
<dbReference type="AlphaFoldDB" id="A0A9N9RYI7"/>
<feature type="transmembrane region" description="Helical" evidence="8">
    <location>
        <begin position="12"/>
        <end position="35"/>
    </location>
</feature>
<evidence type="ECO:0000313" key="10">
    <source>
        <dbReference type="Proteomes" id="UP001153620"/>
    </source>
</evidence>
<evidence type="ECO:0000256" key="3">
    <source>
        <dbReference type="ARBA" id="ARBA00022448"/>
    </source>
</evidence>
<evidence type="ECO:0000256" key="5">
    <source>
        <dbReference type="ARBA" id="ARBA00022989"/>
    </source>
</evidence>
<dbReference type="InterPro" id="IPR023271">
    <property type="entry name" value="Aquaporin-like"/>
</dbReference>
<dbReference type="Proteomes" id="UP001153620">
    <property type="component" value="Chromosome 2"/>
</dbReference>
<feature type="transmembrane region" description="Helical" evidence="8">
    <location>
        <begin position="163"/>
        <end position="184"/>
    </location>
</feature>
<dbReference type="GO" id="GO:0005886">
    <property type="term" value="C:plasma membrane"/>
    <property type="evidence" value="ECO:0007669"/>
    <property type="project" value="TreeGrafter"/>
</dbReference>
<keyword evidence="4 7" id="KW-0812">Transmembrane</keyword>
<evidence type="ECO:0000313" key="9">
    <source>
        <dbReference type="EMBL" id="CAG9804921.1"/>
    </source>
</evidence>
<dbReference type="PROSITE" id="PS00221">
    <property type="entry name" value="MIP"/>
    <property type="match status" value="1"/>
</dbReference>
<dbReference type="InterPro" id="IPR000425">
    <property type="entry name" value="MIP"/>
</dbReference>
<evidence type="ECO:0000256" key="2">
    <source>
        <dbReference type="ARBA" id="ARBA00006175"/>
    </source>
</evidence>
<sequence length="248" mass="26944">MLSEEHTKVAKIFIAEAIGTAILLFINCLGCVDNLENFKPTIITASIGAGLALMIAINSFGTISGAHVNPAVTLGALIFKIISFKDAIVYVVAQLVGGVFGHVLVRALVRSEYISDSENFCVNSPQVDIGRAVVIEFVITFILMCVLSAVWDPRNEKYQDSTSMRVGFTVSALVLIAGNLSGGCMNPARSFGPALYNGKWDHHWIYWIGPMLGSFAASILFKNVFLESKVNKGSQRLPQISDEEEQLK</sequence>
<dbReference type="PANTHER" id="PTHR19139">
    <property type="entry name" value="AQUAPORIN TRANSPORTER"/>
    <property type="match status" value="1"/>
</dbReference>
<dbReference type="CDD" id="cd00333">
    <property type="entry name" value="MIP"/>
    <property type="match status" value="1"/>
</dbReference>
<evidence type="ECO:0000256" key="1">
    <source>
        <dbReference type="ARBA" id="ARBA00004141"/>
    </source>
</evidence>
<gene>
    <name evidence="9" type="ORF">CHIRRI_LOCUS7798</name>
</gene>
<keyword evidence="5 8" id="KW-1133">Transmembrane helix</keyword>
<accession>A0A9N9RYI7</accession>
<feature type="transmembrane region" description="Helical" evidence="8">
    <location>
        <begin position="204"/>
        <end position="226"/>
    </location>
</feature>
<dbReference type="Gene3D" id="1.20.1080.10">
    <property type="entry name" value="Glycerol uptake facilitator protein"/>
    <property type="match status" value="1"/>
</dbReference>
<keyword evidence="3 7" id="KW-0813">Transport</keyword>
<feature type="transmembrane region" description="Helical" evidence="8">
    <location>
        <begin position="129"/>
        <end position="151"/>
    </location>
</feature>
<name>A0A9N9RYI7_9DIPT</name>
<dbReference type="PANTHER" id="PTHR19139:SF270">
    <property type="entry name" value="ENTOMOGLYCEROPORIN 1-RELATED"/>
    <property type="match status" value="1"/>
</dbReference>
<evidence type="ECO:0000256" key="6">
    <source>
        <dbReference type="ARBA" id="ARBA00023136"/>
    </source>
</evidence>